<keyword evidence="2" id="KW-1185">Reference proteome</keyword>
<evidence type="ECO:0000313" key="2">
    <source>
        <dbReference type="Proteomes" id="UP001217089"/>
    </source>
</evidence>
<accession>A0ABQ9EXX5</accession>
<name>A0ABQ9EXX5_TEGGR</name>
<gene>
    <name evidence="1" type="ORF">KUTeg_011879</name>
</gene>
<comment type="caution">
    <text evidence="1">The sequence shown here is derived from an EMBL/GenBank/DDBJ whole genome shotgun (WGS) entry which is preliminary data.</text>
</comment>
<reference evidence="1 2" key="1">
    <citation type="submission" date="2022-12" db="EMBL/GenBank/DDBJ databases">
        <title>Chromosome-level genome of Tegillarca granosa.</title>
        <authorList>
            <person name="Kim J."/>
        </authorList>
    </citation>
    <scope>NUCLEOTIDE SEQUENCE [LARGE SCALE GENOMIC DNA]</scope>
    <source>
        <strain evidence="1">Teg-2019</strain>
        <tissue evidence="1">Adductor muscle</tissue>
    </source>
</reference>
<sequence>MHLFLTNAQAQKHNNEKLCQLNVPIVTVLACDTKKDIQTQSSSLSVTSTNKHEKGGLAKELSIAIRFRWMHTKNTDIADKLCEKRAKKQSLPNLSHCVPVKAVTARFILSPRVPITVARRQ</sequence>
<dbReference type="Proteomes" id="UP001217089">
    <property type="component" value="Unassembled WGS sequence"/>
</dbReference>
<dbReference type="EMBL" id="JARBDR010000640">
    <property type="protein sequence ID" value="KAJ8310014.1"/>
    <property type="molecule type" value="Genomic_DNA"/>
</dbReference>
<proteinExistence type="predicted"/>
<organism evidence="1 2">
    <name type="scientific">Tegillarca granosa</name>
    <name type="common">Malaysian cockle</name>
    <name type="synonym">Anadara granosa</name>
    <dbReference type="NCBI Taxonomy" id="220873"/>
    <lineage>
        <taxon>Eukaryota</taxon>
        <taxon>Metazoa</taxon>
        <taxon>Spiralia</taxon>
        <taxon>Lophotrochozoa</taxon>
        <taxon>Mollusca</taxon>
        <taxon>Bivalvia</taxon>
        <taxon>Autobranchia</taxon>
        <taxon>Pteriomorphia</taxon>
        <taxon>Arcoida</taxon>
        <taxon>Arcoidea</taxon>
        <taxon>Arcidae</taxon>
        <taxon>Tegillarca</taxon>
    </lineage>
</organism>
<protein>
    <submittedName>
        <fullName evidence="1">Uncharacterized protein</fullName>
    </submittedName>
</protein>
<evidence type="ECO:0000313" key="1">
    <source>
        <dbReference type="EMBL" id="KAJ8310014.1"/>
    </source>
</evidence>